<dbReference type="Gene3D" id="1.10.10.10">
    <property type="entry name" value="Winged helix-like DNA-binding domain superfamily/Winged helix DNA-binding domain"/>
    <property type="match status" value="1"/>
</dbReference>
<dbReference type="PANTHER" id="PTHR43133">
    <property type="entry name" value="RNA POLYMERASE ECF-TYPE SIGMA FACTO"/>
    <property type="match status" value="1"/>
</dbReference>
<dbReference type="InterPro" id="IPR036388">
    <property type="entry name" value="WH-like_DNA-bd_sf"/>
</dbReference>
<dbReference type="CDD" id="cd06171">
    <property type="entry name" value="Sigma70_r4"/>
    <property type="match status" value="1"/>
</dbReference>
<evidence type="ECO:0000256" key="1">
    <source>
        <dbReference type="ARBA" id="ARBA00010641"/>
    </source>
</evidence>
<dbReference type="InterPro" id="IPR007627">
    <property type="entry name" value="RNA_pol_sigma70_r2"/>
</dbReference>
<dbReference type="SUPFAM" id="SSF88659">
    <property type="entry name" value="Sigma3 and sigma4 domains of RNA polymerase sigma factors"/>
    <property type="match status" value="1"/>
</dbReference>
<evidence type="ECO:0000259" key="5">
    <source>
        <dbReference type="Pfam" id="PF04542"/>
    </source>
</evidence>
<name>A0A066Z693_9ACTN</name>
<dbReference type="NCBIfam" id="TIGR02937">
    <property type="entry name" value="sigma70-ECF"/>
    <property type="match status" value="1"/>
</dbReference>
<dbReference type="InterPro" id="IPR013249">
    <property type="entry name" value="RNA_pol_sigma70_r4_t2"/>
</dbReference>
<feature type="domain" description="RNA polymerase sigma-70 region 2" evidence="5">
    <location>
        <begin position="44"/>
        <end position="111"/>
    </location>
</feature>
<dbReference type="GO" id="GO:0003677">
    <property type="term" value="F:DNA binding"/>
    <property type="evidence" value="ECO:0007669"/>
    <property type="project" value="InterPro"/>
</dbReference>
<evidence type="ECO:0000256" key="2">
    <source>
        <dbReference type="ARBA" id="ARBA00023015"/>
    </source>
</evidence>
<dbReference type="Proteomes" id="UP000027178">
    <property type="component" value="Unassembled WGS sequence"/>
</dbReference>
<comment type="caution">
    <text evidence="7">The sequence shown here is derived from an EMBL/GenBank/DDBJ whole genome shotgun (WGS) entry which is preliminary data.</text>
</comment>
<dbReference type="SUPFAM" id="SSF88946">
    <property type="entry name" value="Sigma2 domain of RNA polymerase sigma factors"/>
    <property type="match status" value="1"/>
</dbReference>
<dbReference type="EMBL" id="JNBY01000015">
    <property type="protein sequence ID" value="KDN87749.1"/>
    <property type="molecule type" value="Genomic_DNA"/>
</dbReference>
<organism evidence="7 8">
    <name type="scientific">Kitasatospora cheerisanensis KCTC 2395</name>
    <dbReference type="NCBI Taxonomy" id="1348663"/>
    <lineage>
        <taxon>Bacteria</taxon>
        <taxon>Bacillati</taxon>
        <taxon>Actinomycetota</taxon>
        <taxon>Actinomycetes</taxon>
        <taxon>Kitasatosporales</taxon>
        <taxon>Streptomycetaceae</taxon>
        <taxon>Kitasatospora</taxon>
    </lineage>
</organism>
<accession>A0A066Z693</accession>
<keyword evidence="2" id="KW-0805">Transcription regulation</keyword>
<evidence type="ECO:0000313" key="7">
    <source>
        <dbReference type="EMBL" id="KDN87749.1"/>
    </source>
</evidence>
<dbReference type="InterPro" id="IPR013324">
    <property type="entry name" value="RNA_pol_sigma_r3/r4-like"/>
</dbReference>
<keyword evidence="3" id="KW-0731">Sigma factor</keyword>
<reference evidence="7 8" key="1">
    <citation type="submission" date="2014-05" db="EMBL/GenBank/DDBJ databases">
        <title>Draft Genome Sequence of Kitasatospora cheerisanensis KCTC 2395.</title>
        <authorList>
            <person name="Nam D.H."/>
        </authorList>
    </citation>
    <scope>NUCLEOTIDE SEQUENCE [LARGE SCALE GENOMIC DNA]</scope>
    <source>
        <strain evidence="7 8">KCTC 2395</strain>
    </source>
</reference>
<dbReference type="InterPro" id="IPR039425">
    <property type="entry name" value="RNA_pol_sigma-70-like"/>
</dbReference>
<proteinExistence type="inferred from homology"/>
<dbReference type="GO" id="GO:0016987">
    <property type="term" value="F:sigma factor activity"/>
    <property type="evidence" value="ECO:0007669"/>
    <property type="project" value="UniProtKB-KW"/>
</dbReference>
<keyword evidence="8" id="KW-1185">Reference proteome</keyword>
<dbReference type="AlphaFoldDB" id="A0A066Z693"/>
<comment type="similarity">
    <text evidence="1">Belongs to the sigma-70 factor family. ECF subfamily.</text>
</comment>
<dbReference type="HOGENOM" id="CLU_047691_9_3_11"/>
<dbReference type="PANTHER" id="PTHR43133:SF66">
    <property type="entry name" value="ECF RNA POLYMERASE SIGMA FACTOR SIGK"/>
    <property type="match status" value="1"/>
</dbReference>
<protein>
    <submittedName>
        <fullName evidence="7">Putative RNA polymerase ECF subfamily sigma factor</fullName>
    </submittedName>
</protein>
<evidence type="ECO:0000256" key="4">
    <source>
        <dbReference type="ARBA" id="ARBA00023163"/>
    </source>
</evidence>
<evidence type="ECO:0000259" key="6">
    <source>
        <dbReference type="Pfam" id="PF08281"/>
    </source>
</evidence>
<dbReference type="InterPro" id="IPR013325">
    <property type="entry name" value="RNA_pol_sigma_r2"/>
</dbReference>
<feature type="domain" description="RNA polymerase sigma factor 70 region 4 type 2" evidence="6">
    <location>
        <begin position="142"/>
        <end position="194"/>
    </location>
</feature>
<keyword evidence="4" id="KW-0804">Transcription</keyword>
<evidence type="ECO:0000313" key="8">
    <source>
        <dbReference type="Proteomes" id="UP000027178"/>
    </source>
</evidence>
<dbReference type="InterPro" id="IPR014284">
    <property type="entry name" value="RNA_pol_sigma-70_dom"/>
</dbReference>
<dbReference type="GO" id="GO:0006352">
    <property type="term" value="P:DNA-templated transcription initiation"/>
    <property type="evidence" value="ECO:0007669"/>
    <property type="project" value="InterPro"/>
</dbReference>
<sequence>MNRSTLARPVPQPAAAAPARARAADPARLMALVAHGDQDAFAALYETLAPPVYGIALRTLRSPAHAEEVTQEVMLEVWRTAAAYRPERGSVLAWTLTLGHRRAVDRVRSTRAAGDREVRAALRERPVGESVAEQAERLLDVERVRRALARLSLPQRESLVLAYYGGYSQREIAQYLGLPLGTVKTRMRDGLRRLRAALDDREPVARTA</sequence>
<dbReference type="PATRIC" id="fig|1348663.4.peg.369"/>
<dbReference type="eggNOG" id="COG1595">
    <property type="taxonomic scope" value="Bacteria"/>
</dbReference>
<dbReference type="Gene3D" id="1.10.1740.10">
    <property type="match status" value="1"/>
</dbReference>
<dbReference type="Pfam" id="PF08281">
    <property type="entry name" value="Sigma70_r4_2"/>
    <property type="match status" value="1"/>
</dbReference>
<evidence type="ECO:0000256" key="3">
    <source>
        <dbReference type="ARBA" id="ARBA00023082"/>
    </source>
</evidence>
<dbReference type="Pfam" id="PF04542">
    <property type="entry name" value="Sigma70_r2"/>
    <property type="match status" value="1"/>
</dbReference>
<gene>
    <name evidence="7" type="ORF">KCH_03960</name>
</gene>
<dbReference type="NCBIfam" id="NF007228">
    <property type="entry name" value="PRK09646.1"/>
    <property type="match status" value="1"/>
</dbReference>
<dbReference type="RefSeq" id="WP_035858369.1">
    <property type="nucleotide sequence ID" value="NZ_KK853997.1"/>
</dbReference>